<dbReference type="OrthoDB" id="5381598at2"/>
<feature type="transmembrane region" description="Helical" evidence="1">
    <location>
        <begin position="83"/>
        <end position="102"/>
    </location>
</feature>
<accession>L7UBX3</accession>
<sequence>MTTRSVVGASSPVGLRLLHAAVFLAMAAGVLYVAVPEWRHVLQVLGQPFHAGPMPRWLLLAGSLVAAVGVVPLVWGLMRGRSAPLWASGAVLLSLVGAVGAGDGRPLAEARSEESANLAVLRVGRRVHLSMVQELQAHGGAPIDVESWRKALELAGPAPDRIRTRELRAVAPQLVWLESDEDSAEPLVPGSLRVHVTPDGVAFSIRLVGLRDGEPVLLRDDRGKELVLRGLFNPDLPPAEKPAVSPIP</sequence>
<proteinExistence type="predicted"/>
<feature type="transmembrane region" description="Helical" evidence="1">
    <location>
        <begin position="56"/>
        <end position="77"/>
    </location>
</feature>
<dbReference type="AlphaFoldDB" id="L7UBX3"/>
<reference evidence="2 3" key="1">
    <citation type="journal article" date="2013" name="Genome Announc.">
        <title>Complete genome sequence of Myxococcus stipitatus strain DSM 14675, a fruiting myxobacterium.</title>
        <authorList>
            <person name="Huntley S."/>
            <person name="Kneip S."/>
            <person name="Treuner-Lange A."/>
            <person name="Sogaard-Andersen L."/>
        </authorList>
    </citation>
    <scope>NUCLEOTIDE SEQUENCE [LARGE SCALE GENOMIC DNA]</scope>
    <source>
        <strain evidence="3">DSM 14675 / JCM 12634 / Mx s8</strain>
    </source>
</reference>
<dbReference type="KEGG" id="msd:MYSTI_05104"/>
<dbReference type="EMBL" id="CP004025">
    <property type="protein sequence ID" value="AGC46391.1"/>
    <property type="molecule type" value="Genomic_DNA"/>
</dbReference>
<keyword evidence="1" id="KW-0472">Membrane</keyword>
<keyword evidence="3" id="KW-1185">Reference proteome</keyword>
<protein>
    <submittedName>
        <fullName evidence="2">Uncharacterized protein</fullName>
    </submittedName>
</protein>
<gene>
    <name evidence="2" type="ordered locus">MYSTI_05104</name>
</gene>
<evidence type="ECO:0000313" key="2">
    <source>
        <dbReference type="EMBL" id="AGC46391.1"/>
    </source>
</evidence>
<evidence type="ECO:0000313" key="3">
    <source>
        <dbReference type="Proteomes" id="UP000011131"/>
    </source>
</evidence>
<dbReference type="STRING" id="1278073.MYSTI_05104"/>
<dbReference type="RefSeq" id="WP_015350647.1">
    <property type="nucleotide sequence ID" value="NC_020126.1"/>
</dbReference>
<dbReference type="PATRIC" id="fig|1278073.3.peg.5177"/>
<feature type="transmembrane region" description="Helical" evidence="1">
    <location>
        <begin position="17"/>
        <end position="35"/>
    </location>
</feature>
<keyword evidence="1" id="KW-1133">Transmembrane helix</keyword>
<evidence type="ECO:0000256" key="1">
    <source>
        <dbReference type="SAM" id="Phobius"/>
    </source>
</evidence>
<dbReference type="Proteomes" id="UP000011131">
    <property type="component" value="Chromosome"/>
</dbReference>
<keyword evidence="1" id="KW-0812">Transmembrane</keyword>
<name>L7UBX3_MYXSD</name>
<organism evidence="2 3">
    <name type="scientific">Myxococcus stipitatus (strain DSM 14675 / JCM 12634 / Mx s8)</name>
    <dbReference type="NCBI Taxonomy" id="1278073"/>
    <lineage>
        <taxon>Bacteria</taxon>
        <taxon>Pseudomonadati</taxon>
        <taxon>Myxococcota</taxon>
        <taxon>Myxococcia</taxon>
        <taxon>Myxococcales</taxon>
        <taxon>Cystobacterineae</taxon>
        <taxon>Myxococcaceae</taxon>
        <taxon>Myxococcus</taxon>
    </lineage>
</organism>
<dbReference type="HOGENOM" id="CLU_1133059_0_0_7"/>